<accession>A0A1C7PC71</accession>
<dbReference type="EMBL" id="LGLV01000003">
    <property type="protein sequence ID" value="OBZ97314.1"/>
    <property type="molecule type" value="Genomic_DNA"/>
</dbReference>
<evidence type="ECO:0000313" key="1">
    <source>
        <dbReference type="EMBL" id="OBZ97314.1"/>
    </source>
</evidence>
<dbReference type="RefSeq" id="WP_068951065.1">
    <property type="nucleotide sequence ID" value="NZ_CM004504.1"/>
</dbReference>
<keyword evidence="1" id="KW-0614">Plasmid</keyword>
<protein>
    <submittedName>
        <fullName evidence="1">Uncharacterized protein</fullName>
    </submittedName>
</protein>
<keyword evidence="2" id="KW-1185">Reference proteome</keyword>
<organism evidence="1 2">
    <name type="scientific">Pararhizobium polonicum</name>
    <dbReference type="NCBI Taxonomy" id="1612624"/>
    <lineage>
        <taxon>Bacteria</taxon>
        <taxon>Pseudomonadati</taxon>
        <taxon>Pseudomonadota</taxon>
        <taxon>Alphaproteobacteria</taxon>
        <taxon>Hyphomicrobiales</taxon>
        <taxon>Rhizobiaceae</taxon>
        <taxon>Rhizobium/Agrobacterium group</taxon>
        <taxon>Pararhizobium</taxon>
    </lineage>
</organism>
<name>A0A1C7PC71_9HYPH</name>
<dbReference type="AlphaFoldDB" id="A0A1C7PC71"/>
<sequence>MKWFTKKAGSAAVPSTSTALDNIEEFLVKYDRSGASRTSYAMALWGIHAAFVQIFGGLDEYHLAESTKKDRYAAMIGNNAQKAAETGQTAVADCNRAFLDFLAATNGLPRRDLNGLIENVADRIDGIVNFGKSEIDRIGEVEKEAKEFLASDAQFAIGTGIVRGIVTEKNVLVASQIIINDLQKILVSHQDYHFYIIEHYARLRLEPGIRSLLDGVPLFDVELEILGPGWTLASARGPGVAYIDTILPAIRDWCKITVPSLDAAELSLRIIGAAYGHFRITGKPHFDPIRRGYAQMFHQQALEQGRSGDAARWSEVVEKLS</sequence>
<proteinExistence type="predicted"/>
<comment type="caution">
    <text evidence="1">The sequence shown here is derived from an EMBL/GenBank/DDBJ whole genome shotgun (WGS) entry which is preliminary data.</text>
</comment>
<reference evidence="1 2" key="1">
    <citation type="journal article" date="2016" name="Syst. Appl. Microbiol.">
        <title>Pararhizobium polonicum sp. nov. isolated from tumors on stone fruit rootstocks.</title>
        <authorList>
            <person name="Pulawska J."/>
            <person name="Kuzmanovic N."/>
            <person name="Willems A."/>
            <person name="Pothier J.F."/>
        </authorList>
    </citation>
    <scope>NUCLEOTIDE SEQUENCE [LARGE SCALE GENOMIC DNA]</scope>
    <source>
        <strain evidence="1 2">F5.1</strain>
        <plasmid evidence="1">pF5.1c</plasmid>
    </source>
</reference>
<gene>
    <name evidence="1" type="ORF">ADU59_01700</name>
</gene>
<evidence type="ECO:0000313" key="2">
    <source>
        <dbReference type="Proteomes" id="UP000093111"/>
    </source>
</evidence>
<dbReference type="Proteomes" id="UP000093111">
    <property type="component" value="Plasmid pF5.1c"/>
</dbReference>
<geneLocation type="plasmid" evidence="2">
    <name>pf5.1c</name>
</geneLocation>